<gene>
    <name evidence="1" type="ORF">BQ8482_380222</name>
</gene>
<organism evidence="1 2">
    <name type="scientific">Mesorhizobium delmotii</name>
    <dbReference type="NCBI Taxonomy" id="1631247"/>
    <lineage>
        <taxon>Bacteria</taxon>
        <taxon>Pseudomonadati</taxon>
        <taxon>Pseudomonadota</taxon>
        <taxon>Alphaproteobacteria</taxon>
        <taxon>Hyphomicrobiales</taxon>
        <taxon>Phyllobacteriaceae</taxon>
        <taxon>Mesorhizobium</taxon>
    </lineage>
</organism>
<proteinExistence type="predicted"/>
<keyword evidence="2" id="KW-1185">Reference proteome</keyword>
<name>A0A2P9ASA2_9HYPH</name>
<dbReference type="Proteomes" id="UP000245698">
    <property type="component" value="Unassembled WGS sequence"/>
</dbReference>
<accession>A0A2P9ASA2</accession>
<reference evidence="2" key="1">
    <citation type="submission" date="2016-12" db="EMBL/GenBank/DDBJ databases">
        <authorList>
            <person name="Brunel B."/>
        </authorList>
    </citation>
    <scope>NUCLEOTIDE SEQUENCE [LARGE SCALE GENOMIC DNA]</scope>
</reference>
<dbReference type="EMBL" id="FUIG01000046">
    <property type="protein sequence ID" value="SJM34039.1"/>
    <property type="molecule type" value="Genomic_DNA"/>
</dbReference>
<dbReference type="AlphaFoldDB" id="A0A2P9ASA2"/>
<sequence>MSMSENILPQHKTPKLIVVTAFDRDESGDLQPVFGPAEQQTEDRAIRTAKGLAAKHAGVIAWSRDANPSLGEYGEPTTLFVGGDVPDME</sequence>
<evidence type="ECO:0000313" key="2">
    <source>
        <dbReference type="Proteomes" id="UP000245698"/>
    </source>
</evidence>
<protein>
    <submittedName>
        <fullName evidence="1">Uncharacterized protein</fullName>
    </submittedName>
</protein>
<evidence type="ECO:0000313" key="1">
    <source>
        <dbReference type="EMBL" id="SJM34039.1"/>
    </source>
</evidence>